<protein>
    <recommendedName>
        <fullName evidence="5">Small secreted domain DUF320</fullName>
    </recommendedName>
</protein>
<keyword evidence="2" id="KW-0732">Signal</keyword>
<evidence type="ECO:0000256" key="1">
    <source>
        <dbReference type="SAM" id="MobiDB-lite"/>
    </source>
</evidence>
<proteinExistence type="predicted"/>
<dbReference type="Proteomes" id="UP000291591">
    <property type="component" value="Unassembled WGS sequence"/>
</dbReference>
<dbReference type="RefSeq" id="WP_130291928.1">
    <property type="nucleotide sequence ID" value="NZ_SHKL01000001.1"/>
</dbReference>
<reference evidence="3 4" key="1">
    <citation type="submission" date="2019-02" db="EMBL/GenBank/DDBJ databases">
        <title>Sequencing the genomes of 1000 actinobacteria strains.</title>
        <authorList>
            <person name="Klenk H.-P."/>
        </authorList>
    </citation>
    <scope>NUCLEOTIDE SEQUENCE [LARGE SCALE GENOMIC DNA]</scope>
    <source>
        <strain evidence="3 4">DSM 45779</strain>
    </source>
</reference>
<sequence>MVKKLAVVLAATAATLVALSPLASAAPTPDTDDGPVIGDQDSPNGDKFGLVNLDDVNALNGVNVCPDVTATLGNVLGILGGGNAQTKGDRDISCEALSGN</sequence>
<accession>A0A4Q7V4Z4</accession>
<keyword evidence="4" id="KW-1185">Reference proteome</keyword>
<organism evidence="3 4">
    <name type="scientific">Pseudonocardia sediminis</name>
    <dbReference type="NCBI Taxonomy" id="1397368"/>
    <lineage>
        <taxon>Bacteria</taxon>
        <taxon>Bacillati</taxon>
        <taxon>Actinomycetota</taxon>
        <taxon>Actinomycetes</taxon>
        <taxon>Pseudonocardiales</taxon>
        <taxon>Pseudonocardiaceae</taxon>
        <taxon>Pseudonocardia</taxon>
    </lineage>
</organism>
<name>A0A4Q7V4Z4_PSEST</name>
<evidence type="ECO:0000256" key="2">
    <source>
        <dbReference type="SAM" id="SignalP"/>
    </source>
</evidence>
<evidence type="ECO:0000313" key="4">
    <source>
        <dbReference type="Proteomes" id="UP000291591"/>
    </source>
</evidence>
<evidence type="ECO:0000313" key="3">
    <source>
        <dbReference type="EMBL" id="RZT87833.1"/>
    </source>
</evidence>
<dbReference type="EMBL" id="SHKL01000001">
    <property type="protein sequence ID" value="RZT87833.1"/>
    <property type="molecule type" value="Genomic_DNA"/>
</dbReference>
<dbReference type="AlphaFoldDB" id="A0A4Q7V4Z4"/>
<feature type="region of interest" description="Disordered" evidence="1">
    <location>
        <begin position="22"/>
        <end position="45"/>
    </location>
</feature>
<comment type="caution">
    <text evidence="3">The sequence shown here is derived from an EMBL/GenBank/DDBJ whole genome shotgun (WGS) entry which is preliminary data.</text>
</comment>
<evidence type="ECO:0008006" key="5">
    <source>
        <dbReference type="Google" id="ProtNLM"/>
    </source>
</evidence>
<feature type="signal peptide" evidence="2">
    <location>
        <begin position="1"/>
        <end position="25"/>
    </location>
</feature>
<gene>
    <name evidence="3" type="ORF">EV383_4764</name>
</gene>
<feature type="chain" id="PRO_5020660670" description="Small secreted domain DUF320" evidence="2">
    <location>
        <begin position="26"/>
        <end position="100"/>
    </location>
</feature>